<keyword evidence="1" id="KW-0732">Signal</keyword>
<reference evidence="2 3" key="1">
    <citation type="submission" date="2020-08" db="EMBL/GenBank/DDBJ databases">
        <title>Sequencing the genomes of 1000 actinobacteria strains.</title>
        <authorList>
            <person name="Klenk H.-P."/>
        </authorList>
    </citation>
    <scope>NUCLEOTIDE SEQUENCE [LARGE SCALE GENOMIC DNA]</scope>
    <source>
        <strain evidence="2 3">DSM 43851</strain>
    </source>
</reference>
<name>A0A7W9KQF1_9PSEU</name>
<feature type="signal peptide" evidence="1">
    <location>
        <begin position="1"/>
        <end position="25"/>
    </location>
</feature>
<dbReference type="Proteomes" id="UP000585638">
    <property type="component" value="Unassembled WGS sequence"/>
</dbReference>
<dbReference type="RefSeq" id="WP_184869324.1">
    <property type="nucleotide sequence ID" value="NZ_BAAAWY010000095.1"/>
</dbReference>
<keyword evidence="3" id="KW-1185">Reference proteome</keyword>
<evidence type="ECO:0000313" key="3">
    <source>
        <dbReference type="Proteomes" id="UP000585638"/>
    </source>
</evidence>
<protein>
    <submittedName>
        <fullName evidence="2">Uncharacterized protein</fullName>
    </submittedName>
</protein>
<organism evidence="2 3">
    <name type="scientific">Kutzneria kofuensis</name>
    <dbReference type="NCBI Taxonomy" id="103725"/>
    <lineage>
        <taxon>Bacteria</taxon>
        <taxon>Bacillati</taxon>
        <taxon>Actinomycetota</taxon>
        <taxon>Actinomycetes</taxon>
        <taxon>Pseudonocardiales</taxon>
        <taxon>Pseudonocardiaceae</taxon>
        <taxon>Kutzneria</taxon>
    </lineage>
</organism>
<feature type="chain" id="PRO_5030610021" evidence="1">
    <location>
        <begin position="26"/>
        <end position="710"/>
    </location>
</feature>
<dbReference type="EMBL" id="JACHIR010000002">
    <property type="protein sequence ID" value="MBB5896822.1"/>
    <property type="molecule type" value="Genomic_DNA"/>
</dbReference>
<comment type="caution">
    <text evidence="2">The sequence shown here is derived from an EMBL/GenBank/DDBJ whole genome shotgun (WGS) entry which is preliminary data.</text>
</comment>
<evidence type="ECO:0000256" key="1">
    <source>
        <dbReference type="SAM" id="SignalP"/>
    </source>
</evidence>
<proteinExistence type="predicted"/>
<dbReference type="AlphaFoldDB" id="A0A7W9KQF1"/>
<gene>
    <name evidence="2" type="ORF">BJ998_008081</name>
</gene>
<sequence length="710" mass="75324">MTRFGTRVAVLLAVGLVVTQGAASARPAQTAVKASGITATVNTDGSYQIRTRQPADWTFSGTVGHPLTSRSNTAGSDSIGGYQQVTFGYTDGVPRTASIRVYQNAPVVLFSATNQSAAANSAAATFPALTTPALPYRESFQHKQFSPYQFNGSLAPDSPLVSFDGHDNGFLVSAADNFAVANLTRGANTVANGITSGVTTLPAGFTHRTMLVAGQGINATFTTWGSALTALGGKRPIPNDAGVTLNNLGYWTDNGASYYYKYDTSKGYAGTLTAVAKDFASRGVPLGYLQLDSWWYPKGSSNSWQGNGTDRGGEYRYQAAPELFLNGLAAFQKQLGLPLVTHARWIDAASPYRQQYTMSGDVVTDPAFWNSTMNYLADAGVATYEQDWLSSGAQPRYNLTDPDAFTGNMANSAAAKNVSVQYCMALPWNNLQSTRYQNVQTARVNEDRFERSKWDTFLFGSRLASALGEWPWSDVFLSNETSNLLLATLSGGMVGVGDAIGKENTTNLLHSVRSDGVIVKPDVPIVPVDSVYPAMAQGGTPPMVAATHTDHNGLRDGYFFAYARNGGSQSISFRPNDHGIAGVSYVYNYFTGAGRLVPAGGTFTDTVNADGSYYLAAPVGRSGIAFLGDAGKFVSLGGKRITQLSDNGTVRATVSFAANEKSVTLHGYAPTAPTATGNTVGAVHYDSATHLFTVTVTPGTDHNAVITLTR</sequence>
<evidence type="ECO:0000313" key="2">
    <source>
        <dbReference type="EMBL" id="MBB5896822.1"/>
    </source>
</evidence>
<accession>A0A7W9KQF1</accession>